<dbReference type="EMBL" id="AP019301">
    <property type="protein sequence ID" value="BBH02866.1"/>
    <property type="molecule type" value="Genomic_DNA"/>
</dbReference>
<reference evidence="1" key="1">
    <citation type="journal article" date="2019" name="Science">
        <title>Mutation of a bHLH transcription factor allowed almond domestication.</title>
        <authorList>
            <person name="Sanchez-Perez R."/>
            <person name="Pavan S."/>
            <person name="Mazzeo R."/>
            <person name="Moldovan C."/>
            <person name="Aiese Cigliano R."/>
            <person name="Del Cueto J."/>
            <person name="Ricciardi F."/>
            <person name="Lotti C."/>
            <person name="Ricciardi L."/>
            <person name="Dicenta F."/>
            <person name="Lopez-Marques R.L."/>
            <person name="Lindberg Moller B."/>
        </authorList>
    </citation>
    <scope>NUCLEOTIDE SEQUENCE</scope>
</reference>
<organism evidence="1">
    <name type="scientific">Prunus dulcis</name>
    <name type="common">Almond</name>
    <name type="synonym">Amygdalus dulcis</name>
    <dbReference type="NCBI Taxonomy" id="3755"/>
    <lineage>
        <taxon>Eukaryota</taxon>
        <taxon>Viridiplantae</taxon>
        <taxon>Streptophyta</taxon>
        <taxon>Embryophyta</taxon>
        <taxon>Tracheophyta</taxon>
        <taxon>Spermatophyta</taxon>
        <taxon>Magnoliopsida</taxon>
        <taxon>eudicotyledons</taxon>
        <taxon>Gunneridae</taxon>
        <taxon>Pentapetalae</taxon>
        <taxon>rosids</taxon>
        <taxon>fabids</taxon>
        <taxon>Rosales</taxon>
        <taxon>Rosaceae</taxon>
        <taxon>Amygdaloideae</taxon>
        <taxon>Amygdaleae</taxon>
        <taxon>Prunus</taxon>
    </lineage>
</organism>
<dbReference type="AlphaFoldDB" id="A0A4Y1RFZ3"/>
<protein>
    <submittedName>
        <fullName evidence="1">Uncharacterized protein</fullName>
    </submittedName>
</protein>
<name>A0A4Y1RFZ3_PRUDU</name>
<sequence>MKNQSKLPTSPATFPTIASCAMAWNRRDSAKILVESLVFSKWARHRGDVGTKTGSALVSGESPGRVLSREVIMRRGRG</sequence>
<evidence type="ECO:0000313" key="1">
    <source>
        <dbReference type="EMBL" id="BBH02866.1"/>
    </source>
</evidence>
<dbReference type="PROSITE" id="PS51257">
    <property type="entry name" value="PROKAR_LIPOPROTEIN"/>
    <property type="match status" value="1"/>
</dbReference>
<accession>A0A4Y1RFZ3</accession>
<gene>
    <name evidence="1" type="ORF">Prudu_013571</name>
</gene>
<proteinExistence type="predicted"/>